<dbReference type="EMBL" id="LHPF02000157">
    <property type="protein sequence ID" value="PSC67051.1"/>
    <property type="molecule type" value="Genomic_DNA"/>
</dbReference>
<dbReference type="Pfam" id="PF05255">
    <property type="entry name" value="UPF0220"/>
    <property type="match status" value="1"/>
</dbReference>
<evidence type="ECO:0000256" key="5">
    <source>
        <dbReference type="ARBA" id="ARBA00023136"/>
    </source>
</evidence>
<evidence type="ECO:0000256" key="4">
    <source>
        <dbReference type="ARBA" id="ARBA00022989"/>
    </source>
</evidence>
<feature type="transmembrane region" description="Helical" evidence="6">
    <location>
        <begin position="98"/>
        <end position="121"/>
    </location>
</feature>
<evidence type="ECO:0000256" key="1">
    <source>
        <dbReference type="ARBA" id="ARBA00004141"/>
    </source>
</evidence>
<gene>
    <name evidence="7" type="ORF">C2E20_9278</name>
</gene>
<sequence>MGFNLAKWFIEGEVDWEFWNKALAAWGPAVAGALFGAGWWCWADAYVYQHAVVGAAYPFKYNLPGIVATVAMIMINLLPRRDLMDEGREEGEEFRARLWLFISFLIALGAVAGSVAVLVSASQQKDLASVGVGSVLQCGLILLGSLMFWAFRSGDQGGYGYIS</sequence>
<accession>A0A2P6UYY8</accession>
<evidence type="ECO:0000256" key="2">
    <source>
        <dbReference type="ARBA" id="ARBA00005335"/>
    </source>
</evidence>
<feature type="transmembrane region" description="Helical" evidence="6">
    <location>
        <begin position="61"/>
        <end position="78"/>
    </location>
</feature>
<keyword evidence="5 6" id="KW-0472">Membrane</keyword>
<keyword evidence="4 6" id="KW-1133">Transmembrane helix</keyword>
<dbReference type="InterPro" id="IPR007919">
    <property type="entry name" value="UPF0220"/>
</dbReference>
<feature type="transmembrane region" description="Helical" evidence="6">
    <location>
        <begin position="127"/>
        <end position="151"/>
    </location>
</feature>
<dbReference type="OrthoDB" id="512033at2759"/>
<organism evidence="7 8">
    <name type="scientific">Micractinium conductrix</name>
    <dbReference type="NCBI Taxonomy" id="554055"/>
    <lineage>
        <taxon>Eukaryota</taxon>
        <taxon>Viridiplantae</taxon>
        <taxon>Chlorophyta</taxon>
        <taxon>core chlorophytes</taxon>
        <taxon>Trebouxiophyceae</taxon>
        <taxon>Chlorellales</taxon>
        <taxon>Chlorellaceae</taxon>
        <taxon>Chlorella clade</taxon>
        <taxon>Micractinium</taxon>
    </lineage>
</organism>
<comment type="caution">
    <text evidence="7">The sequence shown here is derived from an EMBL/GenBank/DDBJ whole genome shotgun (WGS) entry which is preliminary data.</text>
</comment>
<dbReference type="GO" id="GO:0016020">
    <property type="term" value="C:membrane"/>
    <property type="evidence" value="ECO:0007669"/>
    <property type="project" value="UniProtKB-SubCell"/>
</dbReference>
<reference evidence="7 8" key="1">
    <citation type="journal article" date="2018" name="Plant J.">
        <title>Genome sequences of Chlorella sorokiniana UTEX 1602 and Micractinium conductrix SAG 241.80: implications to maltose excretion by a green alga.</title>
        <authorList>
            <person name="Arriola M.B."/>
            <person name="Velmurugan N."/>
            <person name="Zhang Y."/>
            <person name="Plunkett M.H."/>
            <person name="Hondzo H."/>
            <person name="Barney B.M."/>
        </authorList>
    </citation>
    <scope>NUCLEOTIDE SEQUENCE [LARGE SCALE GENOMIC DNA]</scope>
    <source>
        <strain evidence="7 8">SAG 241.80</strain>
    </source>
</reference>
<keyword evidence="8" id="KW-1185">Reference proteome</keyword>
<protein>
    <submittedName>
        <fullName evidence="7">Transmembrane 50-like protein</fullName>
    </submittedName>
</protein>
<evidence type="ECO:0000256" key="3">
    <source>
        <dbReference type="ARBA" id="ARBA00022692"/>
    </source>
</evidence>
<evidence type="ECO:0000256" key="6">
    <source>
        <dbReference type="SAM" id="Phobius"/>
    </source>
</evidence>
<evidence type="ECO:0000313" key="7">
    <source>
        <dbReference type="EMBL" id="PSC67051.1"/>
    </source>
</evidence>
<dbReference type="PANTHER" id="PTHR13180">
    <property type="entry name" value="SMALL MEMBRANE PROTEIN-RELATED"/>
    <property type="match status" value="1"/>
</dbReference>
<evidence type="ECO:0000313" key="8">
    <source>
        <dbReference type="Proteomes" id="UP000239649"/>
    </source>
</evidence>
<proteinExistence type="inferred from homology"/>
<keyword evidence="3 6" id="KW-0812">Transmembrane</keyword>
<comment type="similarity">
    <text evidence="2">Belongs to the UPF0220 family.</text>
</comment>
<dbReference type="AlphaFoldDB" id="A0A2P6UYY8"/>
<dbReference type="Proteomes" id="UP000239649">
    <property type="component" value="Unassembled WGS sequence"/>
</dbReference>
<comment type="subcellular location">
    <subcellularLocation>
        <location evidence="1">Membrane</location>
        <topology evidence="1">Multi-pass membrane protein</topology>
    </subcellularLocation>
</comment>
<name>A0A2P6UYY8_9CHLO</name>